<comment type="caution">
    <text evidence="3">The sequence shown here is derived from an EMBL/GenBank/DDBJ whole genome shotgun (WGS) entry which is preliminary data.</text>
</comment>
<dbReference type="PANTHER" id="PTHR34406">
    <property type="entry name" value="PROTEIN YCEI"/>
    <property type="match status" value="1"/>
</dbReference>
<organism evidence="3 4">
    <name type="scientific">Sediminicola luteus</name>
    <dbReference type="NCBI Taxonomy" id="319238"/>
    <lineage>
        <taxon>Bacteria</taxon>
        <taxon>Pseudomonadati</taxon>
        <taxon>Bacteroidota</taxon>
        <taxon>Flavobacteriia</taxon>
        <taxon>Flavobacteriales</taxon>
        <taxon>Flavobacteriaceae</taxon>
        <taxon>Sediminicola</taxon>
    </lineage>
</organism>
<dbReference type="Proteomes" id="UP001549773">
    <property type="component" value="Unassembled WGS sequence"/>
</dbReference>
<dbReference type="PANTHER" id="PTHR34406:SF1">
    <property type="entry name" value="PROTEIN YCEI"/>
    <property type="match status" value="1"/>
</dbReference>
<dbReference type="SMART" id="SM00867">
    <property type="entry name" value="YceI"/>
    <property type="match status" value="1"/>
</dbReference>
<keyword evidence="4" id="KW-1185">Reference proteome</keyword>
<dbReference type="Gene3D" id="2.40.128.110">
    <property type="entry name" value="Lipid/polyisoprenoid-binding, YceI-like"/>
    <property type="match status" value="1"/>
</dbReference>
<sequence length="200" mass="22648">MKILKIILAFSLFFLMSSGLTAQDMMAKSWELDQNHTSVNFGVKHFFNTVNGIFQKKEGTFHFDPKDLPNSKFTFKIPVASIDTNIEKRDKHLTSSDFFDAETYPYITFTSTKINHLSGNDYQVVGDLTIKDVTKSVSIPFKITGEMENPMMKGTNIMGLAFETKLNRTDFGVGTGNWAMTMVVGDEVNVEINMELNRKM</sequence>
<feature type="domain" description="Lipid/polyisoprenoid-binding YceI-like" evidence="2">
    <location>
        <begin position="29"/>
        <end position="197"/>
    </location>
</feature>
<reference evidence="3 4" key="1">
    <citation type="submission" date="2024-07" db="EMBL/GenBank/DDBJ databases">
        <title>The genome sequence of type strain Sediminicola luteus GDMCC 1.2596T.</title>
        <authorList>
            <person name="Liu Y."/>
        </authorList>
    </citation>
    <scope>NUCLEOTIDE SEQUENCE [LARGE SCALE GENOMIC DNA]</scope>
    <source>
        <strain evidence="3 4">GDMCC 1.2596</strain>
    </source>
</reference>
<feature type="chain" id="PRO_5045295836" evidence="1">
    <location>
        <begin position="23"/>
        <end position="200"/>
    </location>
</feature>
<evidence type="ECO:0000256" key="1">
    <source>
        <dbReference type="SAM" id="SignalP"/>
    </source>
</evidence>
<dbReference type="RefSeq" id="WP_354618762.1">
    <property type="nucleotide sequence ID" value="NZ_JBEWYP010000006.1"/>
</dbReference>
<dbReference type="SUPFAM" id="SSF101874">
    <property type="entry name" value="YceI-like"/>
    <property type="match status" value="1"/>
</dbReference>
<dbReference type="Pfam" id="PF04264">
    <property type="entry name" value="YceI"/>
    <property type="match status" value="1"/>
</dbReference>
<feature type="signal peptide" evidence="1">
    <location>
        <begin position="1"/>
        <end position="22"/>
    </location>
</feature>
<dbReference type="InterPro" id="IPR007372">
    <property type="entry name" value="Lipid/polyisoprenoid-bd_YceI"/>
</dbReference>
<evidence type="ECO:0000313" key="3">
    <source>
        <dbReference type="EMBL" id="MET7029963.1"/>
    </source>
</evidence>
<dbReference type="InterPro" id="IPR036761">
    <property type="entry name" value="TTHA0802/YceI-like_sf"/>
</dbReference>
<dbReference type="EMBL" id="JBEWYP010000006">
    <property type="protein sequence ID" value="MET7029963.1"/>
    <property type="molecule type" value="Genomic_DNA"/>
</dbReference>
<evidence type="ECO:0000259" key="2">
    <source>
        <dbReference type="SMART" id="SM00867"/>
    </source>
</evidence>
<accession>A0ABV2TXF3</accession>
<name>A0ABV2TXF3_9FLAO</name>
<keyword evidence="1" id="KW-0732">Signal</keyword>
<evidence type="ECO:0000313" key="4">
    <source>
        <dbReference type="Proteomes" id="UP001549773"/>
    </source>
</evidence>
<gene>
    <name evidence="3" type="ORF">ABXZ32_11175</name>
</gene>
<proteinExistence type="predicted"/>
<protein>
    <submittedName>
        <fullName evidence="3">YceI family protein</fullName>
    </submittedName>
</protein>